<evidence type="ECO:0000256" key="8">
    <source>
        <dbReference type="ARBA" id="ARBA00051875"/>
    </source>
</evidence>
<evidence type="ECO:0000256" key="2">
    <source>
        <dbReference type="ARBA" id="ARBA00011738"/>
    </source>
</evidence>
<feature type="binding site" evidence="10">
    <location>
        <begin position="182"/>
        <end position="183"/>
    </location>
    <ligand>
        <name>substrate</name>
    </ligand>
</feature>
<name>A0A5D4KK59_9BACI</name>
<dbReference type="FunFam" id="3.90.950.10:FF:000001">
    <property type="entry name" value="dITP/XTP pyrophosphatase"/>
    <property type="match status" value="1"/>
</dbReference>
<evidence type="ECO:0000256" key="11">
    <source>
        <dbReference type="RuleBase" id="RU003781"/>
    </source>
</evidence>
<dbReference type="EC" id="3.6.1.66" evidence="10"/>
<dbReference type="CDD" id="cd00515">
    <property type="entry name" value="HAM1"/>
    <property type="match status" value="1"/>
</dbReference>
<dbReference type="AlphaFoldDB" id="A0A5D4KK59"/>
<dbReference type="GO" id="GO:0035870">
    <property type="term" value="F:dITP diphosphatase activity"/>
    <property type="evidence" value="ECO:0007669"/>
    <property type="project" value="UniProtKB-UniRule"/>
</dbReference>
<comment type="cofactor">
    <cofactor evidence="10">
        <name>Mg(2+)</name>
        <dbReference type="ChEBI" id="CHEBI:18420"/>
    </cofactor>
    <text evidence="10">Binds 1 Mg(2+) ion per subunit.</text>
</comment>
<evidence type="ECO:0000256" key="1">
    <source>
        <dbReference type="ARBA" id="ARBA00008023"/>
    </source>
</evidence>
<comment type="catalytic activity">
    <reaction evidence="8 10">
        <text>dITP + H2O = dIMP + diphosphate + H(+)</text>
        <dbReference type="Rhea" id="RHEA:28342"/>
        <dbReference type="ChEBI" id="CHEBI:15377"/>
        <dbReference type="ChEBI" id="CHEBI:15378"/>
        <dbReference type="ChEBI" id="CHEBI:33019"/>
        <dbReference type="ChEBI" id="CHEBI:61194"/>
        <dbReference type="ChEBI" id="CHEBI:61382"/>
        <dbReference type="EC" id="3.6.1.66"/>
    </reaction>
</comment>
<dbReference type="GO" id="GO:0036222">
    <property type="term" value="F:XTP diphosphatase activity"/>
    <property type="evidence" value="ECO:0007669"/>
    <property type="project" value="UniProtKB-UniRule"/>
</dbReference>
<evidence type="ECO:0000256" key="9">
    <source>
        <dbReference type="ARBA" id="ARBA00052017"/>
    </source>
</evidence>
<comment type="caution">
    <text evidence="12">The sequence shown here is derived from an EMBL/GenBank/DDBJ whole genome shotgun (WGS) entry which is preliminary data.</text>
</comment>
<dbReference type="InterPro" id="IPR029001">
    <property type="entry name" value="ITPase-like_fam"/>
</dbReference>
<dbReference type="GO" id="GO:0009117">
    <property type="term" value="P:nucleotide metabolic process"/>
    <property type="evidence" value="ECO:0007669"/>
    <property type="project" value="UniProtKB-KW"/>
</dbReference>
<feature type="active site" description="Proton acceptor" evidence="10">
    <location>
        <position position="71"/>
    </location>
</feature>
<protein>
    <recommendedName>
        <fullName evidence="10">dITP/XTP pyrophosphatase</fullName>
        <ecNumber evidence="10">3.6.1.66</ecNumber>
    </recommendedName>
    <alternativeName>
        <fullName evidence="10">Non-canonical purine NTP pyrophosphatase</fullName>
    </alternativeName>
    <alternativeName>
        <fullName evidence="10">Non-standard purine NTP pyrophosphatase</fullName>
    </alternativeName>
    <alternativeName>
        <fullName evidence="10">Nucleoside-triphosphate diphosphatase</fullName>
    </alternativeName>
    <alternativeName>
        <fullName evidence="10">Nucleoside-triphosphate pyrophosphatase</fullName>
        <shortName evidence="10">NTPase</shortName>
    </alternativeName>
</protein>
<sequence length="202" mass="22486">MKRKVIIATKNKGKAKEFERMLSPKGYEVLTLLDFPDFQDIEETGETFEENAVLKAEEASSVLNEIVIADDSGLIIDALDGRPGVYSARYAGEAKDDNDNMDKVLSELEGVPYNERSARFYCVLAIAGPGRETKTYSGACEGKILDERRGSNGFGYDPVFFVEEKDRTMAELTSEEKSAISHRGNALKQFENDLEELSGDYL</sequence>
<evidence type="ECO:0000256" key="10">
    <source>
        <dbReference type="HAMAP-Rule" id="MF_01405"/>
    </source>
</evidence>
<evidence type="ECO:0000256" key="6">
    <source>
        <dbReference type="ARBA" id="ARBA00022842"/>
    </source>
</evidence>
<evidence type="ECO:0000256" key="7">
    <source>
        <dbReference type="ARBA" id="ARBA00023080"/>
    </source>
</evidence>
<dbReference type="PANTHER" id="PTHR11067:SF9">
    <property type="entry name" value="INOSINE TRIPHOSPHATE PYROPHOSPHATASE"/>
    <property type="match status" value="1"/>
</dbReference>
<feature type="binding site" evidence="10">
    <location>
        <position position="72"/>
    </location>
    <ligand>
        <name>substrate</name>
    </ligand>
</feature>
<dbReference type="GO" id="GO:0005829">
    <property type="term" value="C:cytosol"/>
    <property type="evidence" value="ECO:0007669"/>
    <property type="project" value="TreeGrafter"/>
</dbReference>
<dbReference type="PANTHER" id="PTHR11067">
    <property type="entry name" value="INOSINE TRIPHOSPHATE PYROPHOSPHATASE/HAM1 PROTEIN"/>
    <property type="match status" value="1"/>
</dbReference>
<accession>A0A5D4KK59</accession>
<dbReference type="Pfam" id="PF01725">
    <property type="entry name" value="Ham1p_like"/>
    <property type="match status" value="1"/>
</dbReference>
<dbReference type="HAMAP" id="MF_01405">
    <property type="entry name" value="Non_canon_purine_NTPase"/>
    <property type="match status" value="1"/>
</dbReference>
<comment type="subunit">
    <text evidence="2 10">Homodimer.</text>
</comment>
<evidence type="ECO:0000256" key="5">
    <source>
        <dbReference type="ARBA" id="ARBA00022801"/>
    </source>
</evidence>
<reference evidence="12 13" key="1">
    <citation type="submission" date="2019-08" db="EMBL/GenBank/DDBJ databases">
        <title>Bacillus genomes from the desert of Cuatro Cienegas, Coahuila.</title>
        <authorList>
            <person name="Olmedo-Alvarez G."/>
        </authorList>
    </citation>
    <scope>NUCLEOTIDE SEQUENCE [LARGE SCALE GENOMIC DNA]</scope>
    <source>
        <strain evidence="12 13">CH40_1T</strain>
    </source>
</reference>
<comment type="catalytic activity">
    <reaction evidence="10">
        <text>ITP + H2O = IMP + diphosphate + H(+)</text>
        <dbReference type="Rhea" id="RHEA:29399"/>
        <dbReference type="ChEBI" id="CHEBI:15377"/>
        <dbReference type="ChEBI" id="CHEBI:15378"/>
        <dbReference type="ChEBI" id="CHEBI:33019"/>
        <dbReference type="ChEBI" id="CHEBI:58053"/>
        <dbReference type="ChEBI" id="CHEBI:61402"/>
        <dbReference type="EC" id="3.6.1.66"/>
    </reaction>
</comment>
<keyword evidence="7 10" id="KW-0546">Nucleotide metabolism</keyword>
<gene>
    <name evidence="12" type="ORF">FZC79_04020</name>
</gene>
<keyword evidence="5 10" id="KW-0378">Hydrolase</keyword>
<evidence type="ECO:0000313" key="13">
    <source>
        <dbReference type="Proteomes" id="UP000323317"/>
    </source>
</evidence>
<dbReference type="GO" id="GO:0046872">
    <property type="term" value="F:metal ion binding"/>
    <property type="evidence" value="ECO:0007669"/>
    <property type="project" value="UniProtKB-KW"/>
</dbReference>
<dbReference type="GO" id="GO:0017111">
    <property type="term" value="F:ribonucleoside triphosphate phosphatase activity"/>
    <property type="evidence" value="ECO:0007669"/>
    <property type="project" value="InterPro"/>
</dbReference>
<dbReference type="InterPro" id="IPR002637">
    <property type="entry name" value="RdgB/HAM1"/>
</dbReference>
<feature type="binding site" evidence="10">
    <location>
        <position position="177"/>
    </location>
    <ligand>
        <name>substrate</name>
    </ligand>
</feature>
<dbReference type="InterPro" id="IPR020922">
    <property type="entry name" value="dITP/XTP_pyrophosphatase"/>
</dbReference>
<feature type="binding site" evidence="10">
    <location>
        <position position="42"/>
    </location>
    <ligand>
        <name>Mg(2+)</name>
        <dbReference type="ChEBI" id="CHEBI:18420"/>
    </ligand>
</feature>
<comment type="similarity">
    <text evidence="1 10 11">Belongs to the HAM1 NTPase family.</text>
</comment>
<keyword evidence="6 10" id="KW-0460">Magnesium</keyword>
<feature type="binding site" evidence="10">
    <location>
        <begin position="9"/>
        <end position="14"/>
    </location>
    <ligand>
        <name>substrate</name>
    </ligand>
</feature>
<evidence type="ECO:0000313" key="12">
    <source>
        <dbReference type="EMBL" id="TYR77105.1"/>
    </source>
</evidence>
<comment type="catalytic activity">
    <reaction evidence="9 10">
        <text>XTP + H2O = XMP + diphosphate + H(+)</text>
        <dbReference type="Rhea" id="RHEA:28610"/>
        <dbReference type="ChEBI" id="CHEBI:15377"/>
        <dbReference type="ChEBI" id="CHEBI:15378"/>
        <dbReference type="ChEBI" id="CHEBI:33019"/>
        <dbReference type="ChEBI" id="CHEBI:57464"/>
        <dbReference type="ChEBI" id="CHEBI:61314"/>
        <dbReference type="EC" id="3.6.1.66"/>
    </reaction>
</comment>
<dbReference type="Proteomes" id="UP000323317">
    <property type="component" value="Unassembled WGS sequence"/>
</dbReference>
<dbReference type="Gene3D" id="3.90.950.10">
    <property type="match status" value="1"/>
</dbReference>
<feature type="binding site" evidence="10">
    <location>
        <begin position="154"/>
        <end position="157"/>
    </location>
    <ligand>
        <name>substrate</name>
    </ligand>
</feature>
<feature type="binding site" evidence="10">
    <location>
        <position position="71"/>
    </location>
    <ligand>
        <name>Mg(2+)</name>
        <dbReference type="ChEBI" id="CHEBI:18420"/>
    </ligand>
</feature>
<organism evidence="12 13">
    <name type="scientific">Rossellomorea vietnamensis</name>
    <dbReference type="NCBI Taxonomy" id="218284"/>
    <lineage>
        <taxon>Bacteria</taxon>
        <taxon>Bacillati</taxon>
        <taxon>Bacillota</taxon>
        <taxon>Bacilli</taxon>
        <taxon>Bacillales</taxon>
        <taxon>Bacillaceae</taxon>
        <taxon>Rossellomorea</taxon>
    </lineage>
</organism>
<dbReference type="EMBL" id="VTEH01000002">
    <property type="protein sequence ID" value="TYR77105.1"/>
    <property type="molecule type" value="Genomic_DNA"/>
</dbReference>
<dbReference type="NCBIfam" id="NF011397">
    <property type="entry name" value="PRK14822.1"/>
    <property type="match status" value="1"/>
</dbReference>
<dbReference type="GO" id="GO:0009146">
    <property type="term" value="P:purine nucleoside triphosphate catabolic process"/>
    <property type="evidence" value="ECO:0007669"/>
    <property type="project" value="UniProtKB-UniRule"/>
</dbReference>
<dbReference type="NCBIfam" id="TIGR00042">
    <property type="entry name" value="RdgB/HAM1 family non-canonical purine NTP pyrophosphatase"/>
    <property type="match status" value="1"/>
</dbReference>
<keyword evidence="4 10" id="KW-0547">Nucleotide-binding</keyword>
<keyword evidence="3 10" id="KW-0479">Metal-binding</keyword>
<proteinExistence type="inferred from homology"/>
<comment type="function">
    <text evidence="10">Pyrophosphatase that catalyzes the hydrolysis of nucleoside triphosphates to their monophosphate derivatives, with a high preference for the non-canonical purine nucleotides XTP (xanthosine triphosphate), dITP (deoxyinosine triphosphate) and ITP. Seems to function as a house-cleaning enzyme that removes non-canonical purine nucleotides from the nucleotide pool, thus preventing their incorporation into DNA/RNA and avoiding chromosomal lesions.</text>
</comment>
<dbReference type="SUPFAM" id="SSF52972">
    <property type="entry name" value="ITPase-like"/>
    <property type="match status" value="1"/>
</dbReference>
<dbReference type="GO" id="GO:0000166">
    <property type="term" value="F:nucleotide binding"/>
    <property type="evidence" value="ECO:0007669"/>
    <property type="project" value="UniProtKB-KW"/>
</dbReference>
<dbReference type="GO" id="GO:0036220">
    <property type="term" value="F:ITP diphosphatase activity"/>
    <property type="evidence" value="ECO:0007669"/>
    <property type="project" value="UniProtKB-UniRule"/>
</dbReference>
<evidence type="ECO:0000256" key="4">
    <source>
        <dbReference type="ARBA" id="ARBA00022741"/>
    </source>
</evidence>
<evidence type="ECO:0000256" key="3">
    <source>
        <dbReference type="ARBA" id="ARBA00022723"/>
    </source>
</evidence>